<gene>
    <name evidence="1" type="ORF">SLS63_003820</name>
</gene>
<protein>
    <submittedName>
        <fullName evidence="1">Uncharacterized protein</fullName>
    </submittedName>
</protein>
<reference evidence="1 2" key="1">
    <citation type="submission" date="2024-02" db="EMBL/GenBank/DDBJ databases">
        <title>De novo assembly and annotation of 12 fungi associated with fruit tree decline syndrome in Ontario, Canada.</title>
        <authorList>
            <person name="Sulman M."/>
            <person name="Ellouze W."/>
            <person name="Ilyukhin E."/>
        </authorList>
    </citation>
    <scope>NUCLEOTIDE SEQUENCE [LARGE SCALE GENOMIC DNA]</scope>
    <source>
        <strain evidence="1 2">M169</strain>
    </source>
</reference>
<evidence type="ECO:0000313" key="1">
    <source>
        <dbReference type="EMBL" id="KAK7735350.1"/>
    </source>
</evidence>
<keyword evidence="2" id="KW-1185">Reference proteome</keyword>
<dbReference type="EMBL" id="JAKNSF020000013">
    <property type="protein sequence ID" value="KAK7735350.1"/>
    <property type="molecule type" value="Genomic_DNA"/>
</dbReference>
<accession>A0ABR1PF28</accession>
<proteinExistence type="predicted"/>
<evidence type="ECO:0000313" key="2">
    <source>
        <dbReference type="Proteomes" id="UP001430848"/>
    </source>
</evidence>
<dbReference type="Proteomes" id="UP001430848">
    <property type="component" value="Unassembled WGS sequence"/>
</dbReference>
<sequence>MKTTNRPDEWKIEQGLSGAELPVLDMKESVTKVLPPQIFGDLTKDEAAIQSVGDCDKLFAEERVGWIGFVEWENYPDKKAAAHKILTS</sequence>
<organism evidence="1 2">
    <name type="scientific">Diaporthe eres</name>
    <name type="common">Phomopsis oblonga</name>
    <dbReference type="NCBI Taxonomy" id="83184"/>
    <lineage>
        <taxon>Eukaryota</taxon>
        <taxon>Fungi</taxon>
        <taxon>Dikarya</taxon>
        <taxon>Ascomycota</taxon>
        <taxon>Pezizomycotina</taxon>
        <taxon>Sordariomycetes</taxon>
        <taxon>Sordariomycetidae</taxon>
        <taxon>Diaporthales</taxon>
        <taxon>Diaporthaceae</taxon>
        <taxon>Diaporthe</taxon>
        <taxon>Diaporthe eres species complex</taxon>
    </lineage>
</organism>
<name>A0ABR1PF28_DIAER</name>
<comment type="caution">
    <text evidence="1">The sequence shown here is derived from an EMBL/GenBank/DDBJ whole genome shotgun (WGS) entry which is preliminary data.</text>
</comment>